<dbReference type="AlphaFoldDB" id="A0A2A4JYQ8"/>
<comment type="caution">
    <text evidence="3">The sequence shown here is derived from an EMBL/GenBank/DDBJ whole genome shotgun (WGS) entry which is preliminary data.</text>
</comment>
<protein>
    <recommendedName>
        <fullName evidence="4">Receptor ligand binding region domain-containing protein</fullName>
    </recommendedName>
</protein>
<feature type="chain" id="PRO_5012788434" description="Receptor ligand binding region domain-containing protein" evidence="2">
    <location>
        <begin position="18"/>
        <end position="552"/>
    </location>
</feature>
<organism evidence="3">
    <name type="scientific">Heliothis virescens</name>
    <name type="common">Tobacco budworm moth</name>
    <dbReference type="NCBI Taxonomy" id="7102"/>
    <lineage>
        <taxon>Eukaryota</taxon>
        <taxon>Metazoa</taxon>
        <taxon>Ecdysozoa</taxon>
        <taxon>Arthropoda</taxon>
        <taxon>Hexapoda</taxon>
        <taxon>Insecta</taxon>
        <taxon>Pterygota</taxon>
        <taxon>Neoptera</taxon>
        <taxon>Endopterygota</taxon>
        <taxon>Lepidoptera</taxon>
        <taxon>Glossata</taxon>
        <taxon>Ditrysia</taxon>
        <taxon>Noctuoidea</taxon>
        <taxon>Noctuidae</taxon>
        <taxon>Heliothinae</taxon>
        <taxon>Heliothis</taxon>
    </lineage>
</organism>
<sequence>MCLLPLLCLTLSVYASATHLGYSCNIDPSNDNLYETHETIYLIREDDQGDQTWSANKQMNFEFIKACGQFYKIHQISLHGFKDFMHVIYFGFSGNDDEFINISKKIPDLQIIGDAIETTKNVTCKKTNNSEVVCDRNKKVNLITSWIEWHFRDYNVFDVIQNMIGDEDNKVVTHGRSCAPVFQKTRHLNTVVLCYEGDTDIKVYINPFKLIVKNINYCEPTLRDYDYSVLALLTPKGFGHSSVHSVPTIFYNTPYISEEDEASFPNSVNLLPWRLLKFGFLGFMRSMGWERVAIASDVSHYSIEFEHELTTLFDKEGIVYTSVKSEDSVFDVDKARQKLATVKPSIVIVNLEEENAFHLISFWSPSRPIIWIMRDMPKGNYFYKLPVRVHLYSIHLGAVVESSDCNVDANILAGLSTITHAIRRSFLKVSFTQGRRMFYKLLSNEAKKMLQEQAEAMAYVNKLSPSRELVSTMRVDDNGAKVLSFNNPYKSGKPSDGTSHCLAKSNTYSDPCEDTFVLLLMCVVILFLTTTLMITCYFHKTSPFHDPRYQNF</sequence>
<evidence type="ECO:0000256" key="1">
    <source>
        <dbReference type="SAM" id="Phobius"/>
    </source>
</evidence>
<dbReference type="EMBL" id="NWSH01000381">
    <property type="protein sequence ID" value="PCG76818.1"/>
    <property type="molecule type" value="Genomic_DNA"/>
</dbReference>
<keyword evidence="1" id="KW-1133">Transmembrane helix</keyword>
<keyword evidence="1" id="KW-0812">Transmembrane</keyword>
<evidence type="ECO:0000313" key="3">
    <source>
        <dbReference type="EMBL" id="PCG76818.1"/>
    </source>
</evidence>
<evidence type="ECO:0000256" key="2">
    <source>
        <dbReference type="SAM" id="SignalP"/>
    </source>
</evidence>
<gene>
    <name evidence="3" type="ORF">B5V51_8633</name>
</gene>
<feature type="signal peptide" evidence="2">
    <location>
        <begin position="1"/>
        <end position="17"/>
    </location>
</feature>
<reference evidence="3" key="1">
    <citation type="submission" date="2017-09" db="EMBL/GenBank/DDBJ databases">
        <title>Contemporary evolution of a Lepidopteran species, Heliothis virescens, in response to modern agricultural practices.</title>
        <authorList>
            <person name="Fritz M.L."/>
            <person name="Deyonke A.M."/>
            <person name="Papanicolaou A."/>
            <person name="Micinski S."/>
            <person name="Westbrook J."/>
            <person name="Gould F."/>
        </authorList>
    </citation>
    <scope>NUCLEOTIDE SEQUENCE [LARGE SCALE GENOMIC DNA]</scope>
    <source>
        <strain evidence="3">HvINT-</strain>
        <tissue evidence="3">Whole body</tissue>
    </source>
</reference>
<keyword evidence="2" id="KW-0732">Signal</keyword>
<name>A0A2A4JYQ8_HELVI</name>
<accession>A0A2A4JYQ8</accession>
<evidence type="ECO:0008006" key="4">
    <source>
        <dbReference type="Google" id="ProtNLM"/>
    </source>
</evidence>
<proteinExistence type="predicted"/>
<keyword evidence="1" id="KW-0472">Membrane</keyword>
<feature type="transmembrane region" description="Helical" evidence="1">
    <location>
        <begin position="516"/>
        <end position="538"/>
    </location>
</feature>